<evidence type="ECO:0000313" key="2">
    <source>
        <dbReference type="Proteomes" id="UP001164250"/>
    </source>
</evidence>
<reference evidence="2" key="1">
    <citation type="journal article" date="2023" name="G3 (Bethesda)">
        <title>Genome assembly and association tests identify interacting loci associated with vigor, precocity, and sex in interspecific pistachio rootstocks.</title>
        <authorList>
            <person name="Palmer W."/>
            <person name="Jacygrad E."/>
            <person name="Sagayaradj S."/>
            <person name="Cavanaugh K."/>
            <person name="Han R."/>
            <person name="Bertier L."/>
            <person name="Beede B."/>
            <person name="Kafkas S."/>
            <person name="Golino D."/>
            <person name="Preece J."/>
            <person name="Michelmore R."/>
        </authorList>
    </citation>
    <scope>NUCLEOTIDE SEQUENCE [LARGE SCALE GENOMIC DNA]</scope>
</reference>
<keyword evidence="2" id="KW-1185">Reference proteome</keyword>
<dbReference type="Proteomes" id="UP001164250">
    <property type="component" value="Chromosome 4"/>
</dbReference>
<comment type="caution">
    <text evidence="1">The sequence shown here is derived from an EMBL/GenBank/DDBJ whole genome shotgun (WGS) entry which is preliminary data.</text>
</comment>
<sequence>MTKLELEMMRKDRVESRGFLTFLLKKGRMVEFSCIEHEKYAAGSPFVTQTVGRVLERFGVESSLINTKGIHWSNWRGWIWPFEPIKKDLYGRQLQLYRKQLYKSQLVIQFSVETTKKRAKAMSIAGGFLGVESSTLKLIGEEQSRIEVIEVGLDAVELAACLRKKVGHSFLVSLIPVNNGGSGNYHPIAPNCLCDIYGHG</sequence>
<proteinExistence type="predicted"/>
<dbReference type="EMBL" id="CM047900">
    <property type="protein sequence ID" value="KAJ0098367.1"/>
    <property type="molecule type" value="Genomic_DNA"/>
</dbReference>
<evidence type="ECO:0000313" key="1">
    <source>
        <dbReference type="EMBL" id="KAJ0098367.1"/>
    </source>
</evidence>
<protein>
    <submittedName>
        <fullName evidence="1">Uncharacterized protein</fullName>
    </submittedName>
</protein>
<gene>
    <name evidence="1" type="ORF">Patl1_22200</name>
</gene>
<name>A0ACC1BHF8_9ROSI</name>
<accession>A0ACC1BHF8</accession>
<organism evidence="1 2">
    <name type="scientific">Pistacia atlantica</name>
    <dbReference type="NCBI Taxonomy" id="434234"/>
    <lineage>
        <taxon>Eukaryota</taxon>
        <taxon>Viridiplantae</taxon>
        <taxon>Streptophyta</taxon>
        <taxon>Embryophyta</taxon>
        <taxon>Tracheophyta</taxon>
        <taxon>Spermatophyta</taxon>
        <taxon>Magnoliopsida</taxon>
        <taxon>eudicotyledons</taxon>
        <taxon>Gunneridae</taxon>
        <taxon>Pentapetalae</taxon>
        <taxon>rosids</taxon>
        <taxon>malvids</taxon>
        <taxon>Sapindales</taxon>
        <taxon>Anacardiaceae</taxon>
        <taxon>Pistacia</taxon>
    </lineage>
</organism>